<proteinExistence type="inferred from homology"/>
<dbReference type="InterPro" id="IPR019148">
    <property type="entry name" value="Nuclear_protein_DGCR14_ESS-2"/>
</dbReference>
<dbReference type="GO" id="GO:0071013">
    <property type="term" value="C:catalytic step 2 spliceosome"/>
    <property type="evidence" value="ECO:0007669"/>
    <property type="project" value="TreeGrafter"/>
</dbReference>
<sequence length="260" mass="28728">MYVPDGVELSREEQIEMAQKKQEVVHGNTRLSENPFNDQQSREAITQMAKNQQHVLDGKVDVDGNILSKEATPQVRGFSFVRTPSPHPGVNESPLMTWGEIEGTPFRLDGGDTPLHLTNTPAFRIAETPRREAIALELAERAGERLRGQKARAIEAARRNIASPYGRSAMERLASMSPAAKRLASSRFGLTPSPARKGTPTPRISHHKATPSPLIRKKTPRPSPKASQSSSKSPEEQILTDDLLNIPTNIKKRTKAADFF</sequence>
<reference evidence="5" key="1">
    <citation type="submission" date="2020-05" db="UniProtKB">
        <authorList>
            <consortium name="EnsemblMetazoa"/>
        </authorList>
    </citation>
    <scope>IDENTIFICATION</scope>
    <source>
        <strain evidence="5">Jacobina</strain>
    </source>
</reference>
<keyword evidence="6" id="KW-1185">Reference proteome</keyword>
<feature type="compositionally biased region" description="Basic residues" evidence="4">
    <location>
        <begin position="204"/>
        <end position="220"/>
    </location>
</feature>
<dbReference type="VEuPathDB" id="VectorBase:LLOJ001545"/>
<evidence type="ECO:0008006" key="7">
    <source>
        <dbReference type="Google" id="ProtNLM"/>
    </source>
</evidence>
<evidence type="ECO:0000256" key="2">
    <source>
        <dbReference type="ARBA" id="ARBA00009072"/>
    </source>
</evidence>
<protein>
    <recommendedName>
        <fullName evidence="7">Protein DGCR14</fullName>
    </recommendedName>
</protein>
<dbReference type="Proteomes" id="UP000092461">
    <property type="component" value="Unassembled WGS sequence"/>
</dbReference>
<dbReference type="EMBL" id="AJWK01005343">
    <property type="status" value="NOT_ANNOTATED_CDS"/>
    <property type="molecule type" value="Genomic_DNA"/>
</dbReference>
<organism evidence="5 6">
    <name type="scientific">Lutzomyia longipalpis</name>
    <name type="common">Sand fly</name>
    <dbReference type="NCBI Taxonomy" id="7200"/>
    <lineage>
        <taxon>Eukaryota</taxon>
        <taxon>Metazoa</taxon>
        <taxon>Ecdysozoa</taxon>
        <taxon>Arthropoda</taxon>
        <taxon>Hexapoda</taxon>
        <taxon>Insecta</taxon>
        <taxon>Pterygota</taxon>
        <taxon>Neoptera</taxon>
        <taxon>Endopterygota</taxon>
        <taxon>Diptera</taxon>
        <taxon>Nematocera</taxon>
        <taxon>Psychodoidea</taxon>
        <taxon>Psychodidae</taxon>
        <taxon>Lutzomyia</taxon>
        <taxon>Lutzomyia</taxon>
    </lineage>
</organism>
<keyword evidence="3" id="KW-0539">Nucleus</keyword>
<dbReference type="EnsemblMetazoa" id="LLOJ001545-RA">
    <property type="protein sequence ID" value="LLOJ001545-PA"/>
    <property type="gene ID" value="LLOJ001545"/>
</dbReference>
<dbReference type="Pfam" id="PF09751">
    <property type="entry name" value="Es2"/>
    <property type="match status" value="1"/>
</dbReference>
<name>A0A1B0ESK8_LUTLO</name>
<evidence type="ECO:0000256" key="4">
    <source>
        <dbReference type="SAM" id="MobiDB-lite"/>
    </source>
</evidence>
<evidence type="ECO:0000313" key="6">
    <source>
        <dbReference type="Proteomes" id="UP000092461"/>
    </source>
</evidence>
<dbReference type="AlphaFoldDB" id="A0A1B0ESK8"/>
<feature type="region of interest" description="Disordered" evidence="4">
    <location>
        <begin position="185"/>
        <end position="247"/>
    </location>
</feature>
<accession>A0A1B0ESK8</accession>
<evidence type="ECO:0000256" key="3">
    <source>
        <dbReference type="ARBA" id="ARBA00023242"/>
    </source>
</evidence>
<evidence type="ECO:0000256" key="1">
    <source>
        <dbReference type="ARBA" id="ARBA00004123"/>
    </source>
</evidence>
<dbReference type="PANTHER" id="PTHR12940">
    <property type="entry name" value="ES-2 PROTEIN - RELATED"/>
    <property type="match status" value="1"/>
</dbReference>
<dbReference type="PANTHER" id="PTHR12940:SF0">
    <property type="entry name" value="SPLICING FACTOR ESS-2 HOMOLOG"/>
    <property type="match status" value="1"/>
</dbReference>
<comment type="subcellular location">
    <subcellularLocation>
        <location evidence="1">Nucleus</location>
    </subcellularLocation>
</comment>
<dbReference type="VEuPathDB" id="VectorBase:LLONM1_003888"/>
<evidence type="ECO:0000313" key="5">
    <source>
        <dbReference type="EnsemblMetazoa" id="LLOJ001545-PA"/>
    </source>
</evidence>
<comment type="similarity">
    <text evidence="2">Belongs to the ESS2 family.</text>
</comment>